<dbReference type="InterPro" id="IPR052405">
    <property type="entry name" value="Mito_Transl_Release_Factor"/>
</dbReference>
<feature type="region of interest" description="Disordered" evidence="3">
    <location>
        <begin position="108"/>
        <end position="139"/>
    </location>
</feature>
<keyword evidence="2" id="KW-0809">Transit peptide</keyword>
<keyword evidence="5" id="KW-0378">Hydrolase</keyword>
<gene>
    <name evidence="5" type="ORF">CH362_09475</name>
</gene>
<protein>
    <submittedName>
        <fullName evidence="5">Peptidyl-tRNA hydrolase</fullName>
    </submittedName>
</protein>
<dbReference type="InterPro" id="IPR045853">
    <property type="entry name" value="Pep_chain_release_fac_I_sf"/>
</dbReference>
<feature type="domain" description="Prokaryotic-type class I peptide chain release factors" evidence="4">
    <location>
        <begin position="35"/>
        <end position="51"/>
    </location>
</feature>
<dbReference type="Pfam" id="PF00472">
    <property type="entry name" value="RF-1"/>
    <property type="match status" value="1"/>
</dbReference>
<proteinExistence type="inferred from homology"/>
<dbReference type="GO" id="GO:0016787">
    <property type="term" value="F:hydrolase activity"/>
    <property type="evidence" value="ECO:0007669"/>
    <property type="project" value="UniProtKB-KW"/>
</dbReference>
<dbReference type="SUPFAM" id="SSF75620">
    <property type="entry name" value="Release factor"/>
    <property type="match status" value="1"/>
</dbReference>
<dbReference type="InterPro" id="IPR000352">
    <property type="entry name" value="Pep_chain_release_fac_I"/>
</dbReference>
<sequence>MAVLFPVSPEKANLLLSRMRKLGIKESDLEETFVRSGGKGGQNVNKVSTAVRLFYKKTGLEIKCSIHRTQGLNRYKARILLCEKIEAEIFETSKIEDPKLTKIRKAKADKARKAKRKAASKTLAGLKRKTSSEDWSEEY</sequence>
<organism evidence="5 6">
    <name type="scientific">Leptospira saintgironsiae</name>
    <dbReference type="NCBI Taxonomy" id="2023183"/>
    <lineage>
        <taxon>Bacteria</taxon>
        <taxon>Pseudomonadati</taxon>
        <taxon>Spirochaetota</taxon>
        <taxon>Spirochaetia</taxon>
        <taxon>Leptospirales</taxon>
        <taxon>Leptospiraceae</taxon>
        <taxon>Leptospira</taxon>
    </lineage>
</organism>
<dbReference type="AlphaFoldDB" id="A0A2M9YDA8"/>
<name>A0A2M9YDA8_9LEPT</name>
<dbReference type="PROSITE" id="PS00745">
    <property type="entry name" value="RF_PROK_I"/>
    <property type="match status" value="1"/>
</dbReference>
<dbReference type="GO" id="GO:0003747">
    <property type="term" value="F:translation release factor activity"/>
    <property type="evidence" value="ECO:0007669"/>
    <property type="project" value="InterPro"/>
</dbReference>
<dbReference type="Proteomes" id="UP000231926">
    <property type="component" value="Unassembled WGS sequence"/>
</dbReference>
<dbReference type="OrthoDB" id="9815709at2"/>
<dbReference type="RefSeq" id="WP_100710105.1">
    <property type="nucleotide sequence ID" value="NZ_NPDR01000003.1"/>
</dbReference>
<evidence type="ECO:0000313" key="5">
    <source>
        <dbReference type="EMBL" id="PJZ49542.1"/>
    </source>
</evidence>
<comment type="similarity">
    <text evidence="1">Belongs to the prokaryotic/mitochondrial release factor family.</text>
</comment>
<dbReference type="EMBL" id="NPDR01000003">
    <property type="protein sequence ID" value="PJZ49542.1"/>
    <property type="molecule type" value="Genomic_DNA"/>
</dbReference>
<dbReference type="PANTHER" id="PTHR46203">
    <property type="entry name" value="PROBABLE PEPTIDE CHAIN RELEASE FACTOR C12ORF65"/>
    <property type="match status" value="1"/>
</dbReference>
<keyword evidence="6" id="KW-1185">Reference proteome</keyword>
<comment type="caution">
    <text evidence="5">The sequence shown here is derived from an EMBL/GenBank/DDBJ whole genome shotgun (WGS) entry which is preliminary data.</text>
</comment>
<reference evidence="5 6" key="1">
    <citation type="submission" date="2017-07" db="EMBL/GenBank/DDBJ databases">
        <title>Leptospira spp. isolated from tropical soils.</title>
        <authorList>
            <person name="Thibeaux R."/>
            <person name="Iraola G."/>
            <person name="Ferres I."/>
            <person name="Bierque E."/>
            <person name="Girault D."/>
            <person name="Soupe-Gilbert M.-E."/>
            <person name="Picardeau M."/>
            <person name="Goarant C."/>
        </authorList>
    </citation>
    <scope>NUCLEOTIDE SEQUENCE [LARGE SCALE GENOMIC DNA]</scope>
    <source>
        <strain evidence="5 6">FH4-C-A2</strain>
    </source>
</reference>
<evidence type="ECO:0000256" key="1">
    <source>
        <dbReference type="ARBA" id="ARBA00010835"/>
    </source>
</evidence>
<evidence type="ECO:0000259" key="4">
    <source>
        <dbReference type="PROSITE" id="PS00745"/>
    </source>
</evidence>
<evidence type="ECO:0000256" key="2">
    <source>
        <dbReference type="ARBA" id="ARBA00022946"/>
    </source>
</evidence>
<evidence type="ECO:0000256" key="3">
    <source>
        <dbReference type="SAM" id="MobiDB-lite"/>
    </source>
</evidence>
<dbReference type="PANTHER" id="PTHR46203:SF1">
    <property type="entry name" value="MITOCHONDRIAL TRANSLATION RELEASE FACTOR IN RESCUE"/>
    <property type="match status" value="1"/>
</dbReference>
<accession>A0A2M9YDA8</accession>
<dbReference type="Gene3D" id="3.30.160.20">
    <property type="match status" value="1"/>
</dbReference>
<evidence type="ECO:0000313" key="6">
    <source>
        <dbReference type="Proteomes" id="UP000231926"/>
    </source>
</evidence>